<dbReference type="Pfam" id="PF14252">
    <property type="entry name" value="DUF4347"/>
    <property type="match status" value="1"/>
</dbReference>
<gene>
    <name evidence="5" type="ORF">J0895_17000</name>
</gene>
<keyword evidence="1" id="KW-0732">Signal</keyword>
<dbReference type="Gene3D" id="2.150.10.10">
    <property type="entry name" value="Serralysin-like metalloprotease, C-terminal"/>
    <property type="match status" value="3"/>
</dbReference>
<dbReference type="Pfam" id="PF13517">
    <property type="entry name" value="FG-GAP_3"/>
    <property type="match status" value="3"/>
</dbReference>
<feature type="compositionally biased region" description="Pro residues" evidence="2">
    <location>
        <begin position="650"/>
        <end position="672"/>
    </location>
</feature>
<comment type="caution">
    <text evidence="5">The sequence shown here is derived from an EMBL/GenBank/DDBJ whole genome shotgun (WGS) entry which is preliminary data.</text>
</comment>
<dbReference type="PROSITE" id="PS00330">
    <property type="entry name" value="HEMOLYSIN_CALCIUM"/>
    <property type="match status" value="3"/>
</dbReference>
<evidence type="ECO:0000259" key="3">
    <source>
        <dbReference type="Pfam" id="PF13448"/>
    </source>
</evidence>
<name>A0ABS3FUF7_9CYAN</name>
<dbReference type="InterPro" id="IPR011049">
    <property type="entry name" value="Serralysin-like_metalloprot_C"/>
</dbReference>
<evidence type="ECO:0000256" key="1">
    <source>
        <dbReference type="ARBA" id="ARBA00022729"/>
    </source>
</evidence>
<feature type="domain" description="DUF4114" evidence="3">
    <location>
        <begin position="770"/>
        <end position="847"/>
    </location>
</feature>
<dbReference type="InterPro" id="IPR025592">
    <property type="entry name" value="DUF4347"/>
</dbReference>
<feature type="region of interest" description="Disordered" evidence="2">
    <location>
        <begin position="643"/>
        <end position="672"/>
    </location>
</feature>
<dbReference type="Proteomes" id="UP000664844">
    <property type="component" value="Unassembled WGS sequence"/>
</dbReference>
<sequence length="1529" mass="160000">MDDYQTLAAGITPSSEVHILDPHRDGIEQITEILSPGSSSLHLISHGTPGTLYLGNSILNRQTLGNYATELQQWAIGQLYIYGCEVAAVREGQQFLQQLHEHLPIAIYANPHPTGNSALGGTWNLQQIFPQWEQEDGNWEWVMSDGTHNKGQKTKDKRQRTSNSTPFSPHTLATYAHTLGFAPYTNFPVGTWPESVYIGDVNGDGHDDLAVANQNSNNVSILLGDGSGSFGTQTTFAVGSGSFSVAVGDFDGDGKSDLAAANGFDNTVSILLGDGSGSFGTQTTFPVGAAPISVNVADLNGDGNDDLAMANRDGYSVSVLLGDGSGGFEPQTSFLVGSAPVSLTIGDFNGDGTSDLAVANRDSNTVSVLPGDGNGSFGTQTTFAVGSRPIAITGGDFNGDGKDDLAIANNFDNNVSVLLGDGRGGFTQTTFAVGTWPMDIKVGDFNGDGKSDLATTNELDETVSVLLGDGNGGFASPATFDVGSSPYLLNVGDFNEDGKDDLVTTNFSSNNLSVLLNQTAKVTSVTATTPDGRYGVGQTIPIAVTFDQIVNVTGTPGLQLETGTPDRYAIYDRGSGSDTLTFNYVVQEGDSSADLEYLSNTALSLNGATIQDQLGENAQLTLPALGSSNSLAGSKAIVIDGFVSGGNNPNPNPNPNPTPNPTPLPPIPNPTPPGVFVVGDDGRVNVEFLFDGSNYEGEVAFFSIEGMENLQVGSREYIREAARRALNPNQGHVVISDYWDQPLFSNGFSEFGGFNWWNRGGYRGIQNFAMTPGTEFAMMLVPHGTVRKVLNEIPFLSGPSIPFFSNHTIQSQMVDLTGNGNTFAWEDMPITGYSDRDYNDIIFQISGATGSAPSVDDWISPWWNWRNSFLGQNIINYTNTGVPNISSPPVIIDRSITVVTVTIISRAIDGYIAGADAFFDANKNGVRDDNEPTSTTNEEGLFEFEASLEAFDTNGNGELDPEEGHIVISGGIDTANGLPLETPLTATPDSQIVSLLTSLVAEAIDQGLSPLAANQKVKQALSLPDEVDLSTFDPIAATEEGIPGGVETNLAMVQVQNVVTQTAALLDGASSLEKAQISRSVVNTLANAVLSQNTLDLNSAEQLQRLIAAATQNVAAIDPTLDVNRILEMAADAATVMAAANQQKADAVANGETDINGAIATHQKVSLGTTTDEFFAAGFGNLSIAEVVENNTGENLTTRISSATPADPNPGGPLISPAPLINPLPSASEAIAPLNTVFPELANLTVPQVSPNPEATSLDNLIGTNAADAIIGDSGSNFLQGLEGNDNLYGNDANDTIHGNQGTDYIAAGAGDDWVHGGKDDDAILGGDGSDRLYGDLGNDVIFGENGNDFVNGNQGNDWIDGGDGDDVLHGGQDDDTLKGGAGTDELYGDLGNDLILGEADNDFLYGNQGDDTLDGGDGDDVLWGGNGNDILIGGNGDDWLLGDLGDDTMVGGAGSDRFVIRPNAGTDLIVDFTDGEDLIGLAEGLSFENLTLTQGNTGTLIYAGNNLLATVNGVDVSLIGQEDFFSVG</sequence>
<dbReference type="Pfam" id="PF00353">
    <property type="entry name" value="HemolysinCabind"/>
    <property type="match status" value="4"/>
</dbReference>
<evidence type="ECO:0000313" key="6">
    <source>
        <dbReference type="Proteomes" id="UP000664844"/>
    </source>
</evidence>
<evidence type="ECO:0000256" key="2">
    <source>
        <dbReference type="SAM" id="MobiDB-lite"/>
    </source>
</evidence>
<protein>
    <submittedName>
        <fullName evidence="5">VCBS repeat-containing protein</fullName>
    </submittedName>
</protein>
<evidence type="ECO:0000259" key="4">
    <source>
        <dbReference type="Pfam" id="PF14252"/>
    </source>
</evidence>
<feature type="compositionally biased region" description="Basic residues" evidence="2">
    <location>
        <begin position="150"/>
        <end position="160"/>
    </location>
</feature>
<dbReference type="InterPro" id="IPR013517">
    <property type="entry name" value="FG-GAP"/>
</dbReference>
<dbReference type="InterPro" id="IPR028994">
    <property type="entry name" value="Integrin_alpha_N"/>
</dbReference>
<evidence type="ECO:0000313" key="5">
    <source>
        <dbReference type="EMBL" id="MBO0350759.1"/>
    </source>
</evidence>
<keyword evidence="6" id="KW-1185">Reference proteome</keyword>
<dbReference type="Pfam" id="PF13448">
    <property type="entry name" value="DUF4114"/>
    <property type="match status" value="1"/>
</dbReference>
<dbReference type="SUPFAM" id="SSF51120">
    <property type="entry name" value="beta-Roll"/>
    <property type="match status" value="2"/>
</dbReference>
<dbReference type="PANTHER" id="PTHR46580:SF2">
    <property type="entry name" value="MAM DOMAIN-CONTAINING PROTEIN"/>
    <property type="match status" value="1"/>
</dbReference>
<feature type="domain" description="DUF4347" evidence="4">
    <location>
        <begin position="2"/>
        <end position="131"/>
    </location>
</feature>
<dbReference type="InterPro" id="IPR001343">
    <property type="entry name" value="Hemolysn_Ca-bd"/>
</dbReference>
<accession>A0ABS3FUF7</accession>
<feature type="region of interest" description="Disordered" evidence="2">
    <location>
        <begin position="142"/>
        <end position="169"/>
    </location>
</feature>
<dbReference type="EMBL" id="JAFLQW010000455">
    <property type="protein sequence ID" value="MBO0350759.1"/>
    <property type="molecule type" value="Genomic_DNA"/>
</dbReference>
<dbReference type="Gene3D" id="2.30.30.100">
    <property type="match status" value="6"/>
</dbReference>
<dbReference type="InterPro" id="IPR018511">
    <property type="entry name" value="Hemolysin-typ_Ca-bd_CS"/>
</dbReference>
<dbReference type="PRINTS" id="PR00313">
    <property type="entry name" value="CABNDNGRPT"/>
</dbReference>
<dbReference type="InterPro" id="IPR025193">
    <property type="entry name" value="DUF4114"/>
</dbReference>
<dbReference type="PANTHER" id="PTHR46580">
    <property type="entry name" value="SENSOR KINASE-RELATED"/>
    <property type="match status" value="1"/>
</dbReference>
<dbReference type="SUPFAM" id="SSF69318">
    <property type="entry name" value="Integrin alpha N-terminal domain"/>
    <property type="match status" value="2"/>
</dbReference>
<organism evidence="5 6">
    <name type="scientific">Phormidium pseudopriestleyi FRX01</name>
    <dbReference type="NCBI Taxonomy" id="1759528"/>
    <lineage>
        <taxon>Bacteria</taxon>
        <taxon>Bacillati</taxon>
        <taxon>Cyanobacteriota</taxon>
        <taxon>Cyanophyceae</taxon>
        <taxon>Oscillatoriophycideae</taxon>
        <taxon>Oscillatoriales</taxon>
        <taxon>Oscillatoriaceae</taxon>
        <taxon>Phormidium</taxon>
    </lineage>
</organism>
<reference evidence="5 6" key="1">
    <citation type="submission" date="2021-03" db="EMBL/GenBank/DDBJ databases">
        <title>Metabolic Capacity of the Antarctic Cyanobacterium Phormidium pseudopriestleyi that Sustains Oxygenic Photosynthesis in the Presence of Hydrogen Sulfide.</title>
        <authorList>
            <person name="Lumian J.E."/>
            <person name="Jungblut A.D."/>
            <person name="Dillon M.L."/>
            <person name="Hawes I."/>
            <person name="Doran P.T."/>
            <person name="Mackey T.J."/>
            <person name="Dick G.J."/>
            <person name="Grettenberger C.L."/>
            <person name="Sumner D.Y."/>
        </authorList>
    </citation>
    <scope>NUCLEOTIDE SEQUENCE [LARGE SCALE GENOMIC DNA]</scope>
    <source>
        <strain evidence="5 6">FRX01</strain>
    </source>
</reference>
<proteinExistence type="predicted"/>